<comment type="caution">
    <text evidence="1">The sequence shown here is derived from an EMBL/GenBank/DDBJ whole genome shotgun (WGS) entry which is preliminary data.</text>
</comment>
<sequence>MKLAIQARFGWDILLQQGAQITDSCIEALEAELEHSFDFVTSFVQITRPRNVPAIMIPRFMQFAQQFKRVDKPLADSFFNFNAEIDSTGEMADCTQQLPLARHTQSFKS</sequence>
<accession>A0A4Z1EJW5</accession>
<dbReference type="EMBL" id="PQXH01000168">
    <property type="protein sequence ID" value="TGO09357.1"/>
    <property type="molecule type" value="Genomic_DNA"/>
</dbReference>
<dbReference type="Proteomes" id="UP000297777">
    <property type="component" value="Unassembled WGS sequence"/>
</dbReference>
<protein>
    <submittedName>
        <fullName evidence="1">Uncharacterized protein</fullName>
    </submittedName>
</protein>
<reference evidence="1 2" key="1">
    <citation type="submission" date="2017-12" db="EMBL/GenBank/DDBJ databases">
        <title>Comparative genomics of Botrytis spp.</title>
        <authorList>
            <person name="Valero-Jimenez C.A."/>
            <person name="Tapia P."/>
            <person name="Veloso J."/>
            <person name="Silva-Moreno E."/>
            <person name="Staats M."/>
            <person name="Valdes J.H."/>
            <person name="Van Kan J.A.L."/>
        </authorList>
    </citation>
    <scope>NUCLEOTIDE SEQUENCE [LARGE SCALE GENOMIC DNA]</scope>
    <source>
        <strain evidence="1 2">Bt9001</strain>
    </source>
</reference>
<proteinExistence type="predicted"/>
<evidence type="ECO:0000313" key="1">
    <source>
        <dbReference type="EMBL" id="TGO09357.1"/>
    </source>
</evidence>
<evidence type="ECO:0000313" key="2">
    <source>
        <dbReference type="Proteomes" id="UP000297777"/>
    </source>
</evidence>
<name>A0A4Z1EJW5_9HELO</name>
<gene>
    <name evidence="1" type="ORF">BTUL_0168g00040</name>
</gene>
<organism evidence="1 2">
    <name type="scientific">Botrytis tulipae</name>
    <dbReference type="NCBI Taxonomy" id="87230"/>
    <lineage>
        <taxon>Eukaryota</taxon>
        <taxon>Fungi</taxon>
        <taxon>Dikarya</taxon>
        <taxon>Ascomycota</taxon>
        <taxon>Pezizomycotina</taxon>
        <taxon>Leotiomycetes</taxon>
        <taxon>Helotiales</taxon>
        <taxon>Sclerotiniaceae</taxon>
        <taxon>Botrytis</taxon>
    </lineage>
</organism>
<keyword evidence="2" id="KW-1185">Reference proteome</keyword>
<dbReference type="AlphaFoldDB" id="A0A4Z1EJW5"/>